<dbReference type="InParanoid" id="A0A5C3NKM0"/>
<sequence>MVLFADVASALAGCPELYSTIHFGQLCAFFAVIHRLSPIITSSSPRRAVDLPSLPPDIAFSVAAAAQLTFDDTLKLWPALGRLTMRSAPEELVLSEASIDARLEGLASYKAVGAEVIMAPTRVCTMPGCVEEGMPLKVNGNATGFRAHLFTLRRGVLPESC</sequence>
<accession>A0A5C3NKM0</accession>
<evidence type="ECO:0000313" key="1">
    <source>
        <dbReference type="EMBL" id="TFK77572.1"/>
    </source>
</evidence>
<protein>
    <submittedName>
        <fullName evidence="1">Uncharacterized protein</fullName>
    </submittedName>
</protein>
<dbReference type="AlphaFoldDB" id="A0A5C3NKM0"/>
<name>A0A5C3NKM0_9APHY</name>
<dbReference type="EMBL" id="ML213474">
    <property type="protein sequence ID" value="TFK77572.1"/>
    <property type="molecule type" value="Genomic_DNA"/>
</dbReference>
<dbReference type="Proteomes" id="UP000308197">
    <property type="component" value="Unassembled WGS sequence"/>
</dbReference>
<gene>
    <name evidence="1" type="ORF">K466DRAFT_608020</name>
</gene>
<keyword evidence="2" id="KW-1185">Reference proteome</keyword>
<evidence type="ECO:0000313" key="2">
    <source>
        <dbReference type="Proteomes" id="UP000308197"/>
    </source>
</evidence>
<proteinExistence type="predicted"/>
<organism evidence="1 2">
    <name type="scientific">Polyporus arcularius HHB13444</name>
    <dbReference type="NCBI Taxonomy" id="1314778"/>
    <lineage>
        <taxon>Eukaryota</taxon>
        <taxon>Fungi</taxon>
        <taxon>Dikarya</taxon>
        <taxon>Basidiomycota</taxon>
        <taxon>Agaricomycotina</taxon>
        <taxon>Agaricomycetes</taxon>
        <taxon>Polyporales</taxon>
        <taxon>Polyporaceae</taxon>
        <taxon>Polyporus</taxon>
    </lineage>
</organism>
<reference evidence="1 2" key="1">
    <citation type="journal article" date="2019" name="Nat. Ecol. Evol.">
        <title>Megaphylogeny resolves global patterns of mushroom evolution.</title>
        <authorList>
            <person name="Varga T."/>
            <person name="Krizsan K."/>
            <person name="Foldi C."/>
            <person name="Dima B."/>
            <person name="Sanchez-Garcia M."/>
            <person name="Sanchez-Ramirez S."/>
            <person name="Szollosi G.J."/>
            <person name="Szarkandi J.G."/>
            <person name="Papp V."/>
            <person name="Albert L."/>
            <person name="Andreopoulos W."/>
            <person name="Angelini C."/>
            <person name="Antonin V."/>
            <person name="Barry K.W."/>
            <person name="Bougher N.L."/>
            <person name="Buchanan P."/>
            <person name="Buyck B."/>
            <person name="Bense V."/>
            <person name="Catcheside P."/>
            <person name="Chovatia M."/>
            <person name="Cooper J."/>
            <person name="Damon W."/>
            <person name="Desjardin D."/>
            <person name="Finy P."/>
            <person name="Geml J."/>
            <person name="Haridas S."/>
            <person name="Hughes K."/>
            <person name="Justo A."/>
            <person name="Karasinski D."/>
            <person name="Kautmanova I."/>
            <person name="Kiss B."/>
            <person name="Kocsube S."/>
            <person name="Kotiranta H."/>
            <person name="LaButti K.M."/>
            <person name="Lechner B.E."/>
            <person name="Liimatainen K."/>
            <person name="Lipzen A."/>
            <person name="Lukacs Z."/>
            <person name="Mihaltcheva S."/>
            <person name="Morgado L.N."/>
            <person name="Niskanen T."/>
            <person name="Noordeloos M.E."/>
            <person name="Ohm R.A."/>
            <person name="Ortiz-Santana B."/>
            <person name="Ovrebo C."/>
            <person name="Racz N."/>
            <person name="Riley R."/>
            <person name="Savchenko A."/>
            <person name="Shiryaev A."/>
            <person name="Soop K."/>
            <person name="Spirin V."/>
            <person name="Szebenyi C."/>
            <person name="Tomsovsky M."/>
            <person name="Tulloss R.E."/>
            <person name="Uehling J."/>
            <person name="Grigoriev I.V."/>
            <person name="Vagvolgyi C."/>
            <person name="Papp T."/>
            <person name="Martin F.M."/>
            <person name="Miettinen O."/>
            <person name="Hibbett D.S."/>
            <person name="Nagy L.G."/>
        </authorList>
    </citation>
    <scope>NUCLEOTIDE SEQUENCE [LARGE SCALE GENOMIC DNA]</scope>
    <source>
        <strain evidence="1 2">HHB13444</strain>
    </source>
</reference>